<evidence type="ECO:0000313" key="2">
    <source>
        <dbReference type="EnsemblPlants" id="Zm00001eb422970_P001"/>
    </source>
</evidence>
<dbReference type="InParanoid" id="A0A804RJ24"/>
<feature type="region of interest" description="Disordered" evidence="1">
    <location>
        <begin position="1"/>
        <end position="28"/>
    </location>
</feature>
<accession>A0A804RJ24</accession>
<dbReference type="Proteomes" id="UP000007305">
    <property type="component" value="Chromosome 10"/>
</dbReference>
<sequence>MGGGARWGPGATTAQWQQDAKAGTRRDHCARWRASNRRGGANDVLVEVSPVVEAAAQRHVGAARLDDGTHGSSLARLSRWLGHDELLLTGKHNRRRCGAKQMCAQHAEDEAVAGTTGPWR</sequence>
<reference evidence="2" key="3">
    <citation type="submission" date="2021-05" db="UniProtKB">
        <authorList>
            <consortium name="EnsemblPlants"/>
        </authorList>
    </citation>
    <scope>IDENTIFICATION</scope>
    <source>
        <strain evidence="2">cv. B73</strain>
    </source>
</reference>
<dbReference type="AlphaFoldDB" id="A0A804RJ24"/>
<dbReference type="EnsemblPlants" id="Zm00001eb422970_T001">
    <property type="protein sequence ID" value="Zm00001eb422970_P001"/>
    <property type="gene ID" value="Zm00001eb422970"/>
</dbReference>
<protein>
    <submittedName>
        <fullName evidence="2">Uncharacterized protein</fullName>
    </submittedName>
</protein>
<reference evidence="3" key="1">
    <citation type="journal article" date="2009" name="Science">
        <title>The B73 maize genome: complexity, diversity, and dynamics.</title>
        <authorList>
            <person name="Schnable P.S."/>
            <person name="Ware D."/>
            <person name="Fulton R.S."/>
            <person name="Stein J.C."/>
            <person name="Wei F."/>
            <person name="Pasternak S."/>
            <person name="Liang C."/>
            <person name="Zhang J."/>
            <person name="Fulton L."/>
            <person name="Graves T.A."/>
            <person name="Minx P."/>
            <person name="Reily A.D."/>
            <person name="Courtney L."/>
            <person name="Kruchowski S.S."/>
            <person name="Tomlinson C."/>
            <person name="Strong C."/>
            <person name="Delehaunty K."/>
            <person name="Fronick C."/>
            <person name="Courtney B."/>
            <person name="Rock S.M."/>
            <person name="Belter E."/>
            <person name="Du F."/>
            <person name="Kim K."/>
            <person name="Abbott R.M."/>
            <person name="Cotton M."/>
            <person name="Levy A."/>
            <person name="Marchetto P."/>
            <person name="Ochoa K."/>
            <person name="Jackson S.M."/>
            <person name="Gillam B."/>
            <person name="Chen W."/>
            <person name="Yan L."/>
            <person name="Higginbotham J."/>
            <person name="Cardenas M."/>
            <person name="Waligorski J."/>
            <person name="Applebaum E."/>
            <person name="Phelps L."/>
            <person name="Falcone J."/>
            <person name="Kanchi K."/>
            <person name="Thane T."/>
            <person name="Scimone A."/>
            <person name="Thane N."/>
            <person name="Henke J."/>
            <person name="Wang T."/>
            <person name="Ruppert J."/>
            <person name="Shah N."/>
            <person name="Rotter K."/>
            <person name="Hodges J."/>
            <person name="Ingenthron E."/>
            <person name="Cordes M."/>
            <person name="Kohlberg S."/>
            <person name="Sgro J."/>
            <person name="Delgado B."/>
            <person name="Mead K."/>
            <person name="Chinwalla A."/>
            <person name="Leonard S."/>
            <person name="Crouse K."/>
            <person name="Collura K."/>
            <person name="Kudrna D."/>
            <person name="Currie J."/>
            <person name="He R."/>
            <person name="Angelova A."/>
            <person name="Rajasekar S."/>
            <person name="Mueller T."/>
            <person name="Lomeli R."/>
            <person name="Scara G."/>
            <person name="Ko A."/>
            <person name="Delaney K."/>
            <person name="Wissotski M."/>
            <person name="Lopez G."/>
            <person name="Campos D."/>
            <person name="Braidotti M."/>
            <person name="Ashley E."/>
            <person name="Golser W."/>
            <person name="Kim H."/>
            <person name="Lee S."/>
            <person name="Lin J."/>
            <person name="Dujmic Z."/>
            <person name="Kim W."/>
            <person name="Talag J."/>
            <person name="Zuccolo A."/>
            <person name="Fan C."/>
            <person name="Sebastian A."/>
            <person name="Kramer M."/>
            <person name="Spiegel L."/>
            <person name="Nascimento L."/>
            <person name="Zutavern T."/>
            <person name="Miller B."/>
            <person name="Ambroise C."/>
            <person name="Muller S."/>
            <person name="Spooner W."/>
            <person name="Narechania A."/>
            <person name="Ren L."/>
            <person name="Wei S."/>
            <person name="Kumari S."/>
            <person name="Faga B."/>
            <person name="Levy M.J."/>
            <person name="McMahan L."/>
            <person name="Van Buren P."/>
            <person name="Vaughn M.W."/>
            <person name="Ying K."/>
            <person name="Yeh C.-T."/>
            <person name="Emrich S.J."/>
            <person name="Jia Y."/>
            <person name="Kalyanaraman A."/>
            <person name="Hsia A.-P."/>
            <person name="Barbazuk W.B."/>
            <person name="Baucom R.S."/>
            <person name="Brutnell T.P."/>
            <person name="Carpita N.C."/>
            <person name="Chaparro C."/>
            <person name="Chia J.-M."/>
            <person name="Deragon J.-M."/>
            <person name="Estill J.C."/>
            <person name="Fu Y."/>
            <person name="Jeddeloh J.A."/>
            <person name="Han Y."/>
            <person name="Lee H."/>
            <person name="Li P."/>
            <person name="Lisch D.R."/>
            <person name="Liu S."/>
            <person name="Liu Z."/>
            <person name="Nagel D.H."/>
            <person name="McCann M.C."/>
            <person name="SanMiguel P."/>
            <person name="Myers A.M."/>
            <person name="Nettleton D."/>
            <person name="Nguyen J."/>
            <person name="Penning B.W."/>
            <person name="Ponnala L."/>
            <person name="Schneider K.L."/>
            <person name="Schwartz D.C."/>
            <person name="Sharma A."/>
            <person name="Soderlund C."/>
            <person name="Springer N.M."/>
            <person name="Sun Q."/>
            <person name="Wang H."/>
            <person name="Waterman M."/>
            <person name="Westerman R."/>
            <person name="Wolfgruber T.K."/>
            <person name="Yang L."/>
            <person name="Yu Y."/>
            <person name="Zhang L."/>
            <person name="Zhou S."/>
            <person name="Zhu Q."/>
            <person name="Bennetzen J.L."/>
            <person name="Dawe R.K."/>
            <person name="Jiang J."/>
            <person name="Jiang N."/>
            <person name="Presting G.G."/>
            <person name="Wessler S.R."/>
            <person name="Aluru S."/>
            <person name="Martienssen R.A."/>
            <person name="Clifton S.W."/>
            <person name="McCombie W.R."/>
            <person name="Wing R.A."/>
            <person name="Wilson R.K."/>
        </authorList>
    </citation>
    <scope>NUCLEOTIDE SEQUENCE [LARGE SCALE GENOMIC DNA]</scope>
    <source>
        <strain evidence="3">cv. B73</strain>
    </source>
</reference>
<evidence type="ECO:0000256" key="1">
    <source>
        <dbReference type="SAM" id="MobiDB-lite"/>
    </source>
</evidence>
<organism evidence="2 3">
    <name type="scientific">Zea mays</name>
    <name type="common">Maize</name>
    <dbReference type="NCBI Taxonomy" id="4577"/>
    <lineage>
        <taxon>Eukaryota</taxon>
        <taxon>Viridiplantae</taxon>
        <taxon>Streptophyta</taxon>
        <taxon>Embryophyta</taxon>
        <taxon>Tracheophyta</taxon>
        <taxon>Spermatophyta</taxon>
        <taxon>Magnoliopsida</taxon>
        <taxon>Liliopsida</taxon>
        <taxon>Poales</taxon>
        <taxon>Poaceae</taxon>
        <taxon>PACMAD clade</taxon>
        <taxon>Panicoideae</taxon>
        <taxon>Andropogonodae</taxon>
        <taxon>Andropogoneae</taxon>
        <taxon>Tripsacinae</taxon>
        <taxon>Zea</taxon>
    </lineage>
</organism>
<evidence type="ECO:0000313" key="3">
    <source>
        <dbReference type="Proteomes" id="UP000007305"/>
    </source>
</evidence>
<keyword evidence="3" id="KW-1185">Reference proteome</keyword>
<name>A0A804RJ24_MAIZE</name>
<dbReference type="Gramene" id="Zm00001eb422970_T001">
    <property type="protein sequence ID" value="Zm00001eb422970_P001"/>
    <property type="gene ID" value="Zm00001eb422970"/>
</dbReference>
<proteinExistence type="predicted"/>
<reference evidence="2" key="2">
    <citation type="submission" date="2019-07" db="EMBL/GenBank/DDBJ databases">
        <authorList>
            <person name="Seetharam A."/>
            <person name="Woodhouse M."/>
            <person name="Cannon E."/>
        </authorList>
    </citation>
    <scope>NUCLEOTIDE SEQUENCE [LARGE SCALE GENOMIC DNA]</scope>
    <source>
        <strain evidence="2">cv. B73</strain>
    </source>
</reference>